<evidence type="ECO:0000313" key="2">
    <source>
        <dbReference type="EMBL" id="KAJ4452488.1"/>
    </source>
</evidence>
<evidence type="ECO:0000256" key="1">
    <source>
        <dbReference type="SAM" id="MobiDB-lite"/>
    </source>
</evidence>
<organism evidence="2 3">
    <name type="scientific">Paratrimastix pyriformis</name>
    <dbReference type="NCBI Taxonomy" id="342808"/>
    <lineage>
        <taxon>Eukaryota</taxon>
        <taxon>Metamonada</taxon>
        <taxon>Preaxostyla</taxon>
        <taxon>Paratrimastigidae</taxon>
        <taxon>Paratrimastix</taxon>
    </lineage>
</organism>
<keyword evidence="3" id="KW-1185">Reference proteome</keyword>
<feature type="region of interest" description="Disordered" evidence="1">
    <location>
        <begin position="448"/>
        <end position="477"/>
    </location>
</feature>
<comment type="caution">
    <text evidence="2">The sequence shown here is derived from an EMBL/GenBank/DDBJ whole genome shotgun (WGS) entry which is preliminary data.</text>
</comment>
<dbReference type="EMBL" id="JAPMOS010000489">
    <property type="protein sequence ID" value="KAJ4452488.1"/>
    <property type="molecule type" value="Genomic_DNA"/>
</dbReference>
<sequence length="477" mass="50468">MPPIYALPLLFLRHFVALPSKRISFEHLHVDRESNAYQNSDIASGGLTVQAARARPGTRCIASDSPLDACNNQRRVRIPFFIFADPPRNSSDLRLLACSSGMLSRDPTVFGSLFFFVLSDCAFLGSESFSAPLPSRSTPSTYLDLFPAAIRSTLNVPLFHTGADHIRLTASPTSSQDTTVPIIAAGDSSSADETLFPISSDLRPPSWRLGQCNASTFAAGPVEATQFLAASYSPGAPFGGVLGSGAPLSFLFDLPATQAAFGGGIFHVRLVGPTATSSMACQGLDTPIEALLCNQTCLSLGKQTVRVNATGGPVSMTWTVPPRAWRRSPATTVPGPAGPDGCFVFWGPDYYNPDEASPQQLVLQVPVRPRQPGGAGCRLRRDALDPVPGQHPGDGAALPDQSPPFRYGLAPTRCPHRAPRHGACQPARSPLPTVEFWVKPDGSMRGLSPGAFAGGRAPGSFSVTSAFPRPQPPGPGR</sequence>
<evidence type="ECO:0000313" key="3">
    <source>
        <dbReference type="Proteomes" id="UP001141327"/>
    </source>
</evidence>
<reference evidence="2" key="1">
    <citation type="journal article" date="2022" name="bioRxiv">
        <title>Genomics of Preaxostyla Flagellates Illuminates Evolutionary Transitions and the Path Towards Mitochondrial Loss.</title>
        <authorList>
            <person name="Novak L.V.F."/>
            <person name="Treitli S.C."/>
            <person name="Pyrih J."/>
            <person name="Halakuc P."/>
            <person name="Pipaliya S.V."/>
            <person name="Vacek V."/>
            <person name="Brzon O."/>
            <person name="Soukal P."/>
            <person name="Eme L."/>
            <person name="Dacks J.B."/>
            <person name="Karnkowska A."/>
            <person name="Elias M."/>
            <person name="Hampl V."/>
        </authorList>
    </citation>
    <scope>NUCLEOTIDE SEQUENCE</scope>
    <source>
        <strain evidence="2">RCP-MX</strain>
    </source>
</reference>
<accession>A0ABQ8U0E3</accession>
<feature type="region of interest" description="Disordered" evidence="1">
    <location>
        <begin position="382"/>
        <end position="407"/>
    </location>
</feature>
<proteinExistence type="predicted"/>
<gene>
    <name evidence="2" type="ORF">PAPYR_13339</name>
</gene>
<dbReference type="Proteomes" id="UP001141327">
    <property type="component" value="Unassembled WGS sequence"/>
</dbReference>
<protein>
    <submittedName>
        <fullName evidence="2">Uncharacterized protein</fullName>
    </submittedName>
</protein>
<name>A0ABQ8U0E3_9EUKA</name>